<organism evidence="11 12">
    <name type="scientific">Ruminococcus callidus ATCC 27760</name>
    <dbReference type="NCBI Taxonomy" id="411473"/>
    <lineage>
        <taxon>Bacteria</taxon>
        <taxon>Bacillati</taxon>
        <taxon>Bacillota</taxon>
        <taxon>Clostridia</taxon>
        <taxon>Eubacteriales</taxon>
        <taxon>Oscillospiraceae</taxon>
        <taxon>Ruminococcus</taxon>
    </lineage>
</organism>
<evidence type="ECO:0000256" key="3">
    <source>
        <dbReference type="ARBA" id="ARBA00022448"/>
    </source>
</evidence>
<evidence type="ECO:0000256" key="2">
    <source>
        <dbReference type="ARBA" id="ARBA00001966"/>
    </source>
</evidence>
<name>U2LVK3_9FIRM</name>
<evidence type="ECO:0000256" key="8">
    <source>
        <dbReference type="ARBA" id="ARBA00023014"/>
    </source>
</evidence>
<dbReference type="PANTHER" id="PTHR42859:SF2">
    <property type="entry name" value="FERREDOXIN"/>
    <property type="match status" value="1"/>
</dbReference>
<keyword evidence="3 9" id="KW-0813">Transport</keyword>
<keyword evidence="4 9" id="KW-0004">4Fe-4S</keyword>
<evidence type="ECO:0000256" key="4">
    <source>
        <dbReference type="ARBA" id="ARBA00022485"/>
    </source>
</evidence>
<dbReference type="PROSITE" id="PS51379">
    <property type="entry name" value="4FE4S_FER_2"/>
    <property type="match status" value="2"/>
</dbReference>
<dbReference type="GO" id="GO:0051539">
    <property type="term" value="F:4 iron, 4 sulfur cluster binding"/>
    <property type="evidence" value="ECO:0007669"/>
    <property type="project" value="UniProtKB-UniRule"/>
</dbReference>
<dbReference type="STRING" id="411473.RUMCAL_02259"/>
<dbReference type="SUPFAM" id="SSF54862">
    <property type="entry name" value="4Fe-4S ferredoxins"/>
    <property type="match status" value="1"/>
</dbReference>
<dbReference type="InterPro" id="IPR000813">
    <property type="entry name" value="7Fe_ferredoxin"/>
</dbReference>
<evidence type="ECO:0000313" key="12">
    <source>
        <dbReference type="Proteomes" id="UP000016662"/>
    </source>
</evidence>
<dbReference type="OrthoDB" id="9803397at2"/>
<dbReference type="GeneID" id="93692729"/>
<dbReference type="Proteomes" id="UP000016662">
    <property type="component" value="Unassembled WGS sequence"/>
</dbReference>
<sequence>MAYKITDSCISCGTCKDACPVDAISEGADKYEIAEDACISCGSCASECPADAIEAD</sequence>
<evidence type="ECO:0000256" key="1">
    <source>
        <dbReference type="ARBA" id="ARBA00001927"/>
    </source>
</evidence>
<reference evidence="11 12" key="1">
    <citation type="submission" date="2013-07" db="EMBL/GenBank/DDBJ databases">
        <authorList>
            <person name="Weinstock G."/>
            <person name="Sodergren E."/>
            <person name="Wylie T."/>
            <person name="Fulton L."/>
            <person name="Fulton R."/>
            <person name="Fronick C."/>
            <person name="O'Laughlin M."/>
            <person name="Godfrey J."/>
            <person name="Miner T."/>
            <person name="Herter B."/>
            <person name="Appelbaum E."/>
            <person name="Cordes M."/>
            <person name="Lek S."/>
            <person name="Wollam A."/>
            <person name="Pepin K.H."/>
            <person name="Palsikar V.B."/>
            <person name="Mitreva M."/>
            <person name="Wilson R.K."/>
        </authorList>
    </citation>
    <scope>NUCLEOTIDE SEQUENCE [LARGE SCALE GENOMIC DNA]</scope>
    <source>
        <strain evidence="11 12">ATCC 27760</strain>
    </source>
</reference>
<protein>
    <recommendedName>
        <fullName evidence="9">Ferredoxin</fullName>
    </recommendedName>
</protein>
<evidence type="ECO:0000259" key="10">
    <source>
        <dbReference type="PROSITE" id="PS51379"/>
    </source>
</evidence>
<dbReference type="HOGENOM" id="CLU_139698_11_4_9"/>
<dbReference type="PROSITE" id="PS00198">
    <property type="entry name" value="4FE4S_FER_1"/>
    <property type="match status" value="2"/>
</dbReference>
<comment type="function">
    <text evidence="9">Ferredoxins are iron-sulfur proteins that transfer electrons in a wide variety of metabolic reactions.</text>
</comment>
<evidence type="ECO:0000256" key="6">
    <source>
        <dbReference type="ARBA" id="ARBA00022982"/>
    </source>
</evidence>
<dbReference type="eggNOG" id="COG2768">
    <property type="taxonomic scope" value="Bacteria"/>
</dbReference>
<proteinExistence type="predicted"/>
<gene>
    <name evidence="11" type="ORF">RUMCAL_02259</name>
</gene>
<comment type="cofactor">
    <cofactor evidence="2 9">
        <name>[4Fe-4S] cluster</name>
        <dbReference type="ChEBI" id="CHEBI:49883"/>
    </cofactor>
</comment>
<dbReference type="InterPro" id="IPR050294">
    <property type="entry name" value="RnfB_subfamily"/>
</dbReference>
<dbReference type="RefSeq" id="WP_021680415.1">
    <property type="nucleotide sequence ID" value="NZ_KI260289.1"/>
</dbReference>
<dbReference type="InterPro" id="IPR017896">
    <property type="entry name" value="4Fe4S_Fe-S-bd"/>
</dbReference>
<feature type="domain" description="4Fe-4S ferredoxin-type" evidence="10">
    <location>
        <begin position="1"/>
        <end position="25"/>
    </location>
</feature>
<comment type="caution">
    <text evidence="11">The sequence shown here is derived from an EMBL/GenBank/DDBJ whole genome shotgun (WGS) entry which is preliminary data.</text>
</comment>
<feature type="domain" description="4Fe-4S ferredoxin-type" evidence="10">
    <location>
        <begin position="29"/>
        <end position="56"/>
    </location>
</feature>
<dbReference type="PANTHER" id="PTHR42859">
    <property type="entry name" value="OXIDOREDUCTASE"/>
    <property type="match status" value="1"/>
</dbReference>
<keyword evidence="7 9" id="KW-0408">Iron</keyword>
<keyword evidence="6 9" id="KW-0249">Electron transport</keyword>
<comment type="cofactor">
    <cofactor evidence="1">
        <name>[3Fe-4S] cluster</name>
        <dbReference type="ChEBI" id="CHEBI:21137"/>
    </cofactor>
</comment>
<keyword evidence="8 9" id="KW-0411">Iron-sulfur</keyword>
<keyword evidence="5 9" id="KW-0479">Metal-binding</keyword>
<evidence type="ECO:0000256" key="7">
    <source>
        <dbReference type="ARBA" id="ARBA00023004"/>
    </source>
</evidence>
<dbReference type="PATRIC" id="fig|411473.3.peg.1870"/>
<dbReference type="Gene3D" id="3.30.70.20">
    <property type="match status" value="1"/>
</dbReference>
<dbReference type="PRINTS" id="PR00354">
    <property type="entry name" value="7FE8SFRDOXIN"/>
</dbReference>
<dbReference type="EMBL" id="AWVF01000279">
    <property type="protein sequence ID" value="ERJ93499.1"/>
    <property type="molecule type" value="Genomic_DNA"/>
</dbReference>
<evidence type="ECO:0000256" key="9">
    <source>
        <dbReference type="RuleBase" id="RU365098"/>
    </source>
</evidence>
<keyword evidence="12" id="KW-1185">Reference proteome</keyword>
<evidence type="ECO:0000256" key="5">
    <source>
        <dbReference type="ARBA" id="ARBA00022723"/>
    </source>
</evidence>
<dbReference type="GO" id="GO:0046872">
    <property type="term" value="F:metal ion binding"/>
    <property type="evidence" value="ECO:0007669"/>
    <property type="project" value="UniProtKB-UniRule"/>
</dbReference>
<dbReference type="GO" id="GO:0009055">
    <property type="term" value="F:electron transfer activity"/>
    <property type="evidence" value="ECO:0007669"/>
    <property type="project" value="UniProtKB-UniRule"/>
</dbReference>
<accession>U2LVK3</accession>
<dbReference type="AlphaFoldDB" id="U2LVK3"/>
<dbReference type="InterPro" id="IPR017900">
    <property type="entry name" value="4Fe4S_Fe_S_CS"/>
</dbReference>
<dbReference type="Pfam" id="PF14697">
    <property type="entry name" value="Fer4_21"/>
    <property type="match status" value="1"/>
</dbReference>
<evidence type="ECO:0000313" key="11">
    <source>
        <dbReference type="EMBL" id="ERJ93499.1"/>
    </source>
</evidence>